<evidence type="ECO:0000259" key="20">
    <source>
        <dbReference type="PROSITE" id="PS50113"/>
    </source>
</evidence>
<keyword evidence="4" id="KW-1003">Cell membrane</keyword>
<dbReference type="InterPro" id="IPR004358">
    <property type="entry name" value="Sig_transdc_His_kin-like_C"/>
</dbReference>
<evidence type="ECO:0000256" key="12">
    <source>
        <dbReference type="ARBA" id="ARBA00023012"/>
    </source>
</evidence>
<evidence type="ECO:0000256" key="6">
    <source>
        <dbReference type="ARBA" id="ARBA00022679"/>
    </source>
</evidence>
<dbReference type="CDD" id="cd17546">
    <property type="entry name" value="REC_hyHK_CKI1_RcsC-like"/>
    <property type="match status" value="2"/>
</dbReference>
<evidence type="ECO:0000256" key="10">
    <source>
        <dbReference type="ARBA" id="ARBA00022840"/>
    </source>
</evidence>
<dbReference type="InterPro" id="IPR036641">
    <property type="entry name" value="HPT_dom_sf"/>
</dbReference>
<dbReference type="EMBL" id="JANIBM010000003">
    <property type="protein sequence ID" value="MCQ8180132.1"/>
    <property type="molecule type" value="Genomic_DNA"/>
</dbReference>
<keyword evidence="6" id="KW-0808">Transferase</keyword>
<feature type="modified residue" description="Phosphohistidine" evidence="14">
    <location>
        <position position="1126"/>
    </location>
</feature>
<evidence type="ECO:0000259" key="17">
    <source>
        <dbReference type="PROSITE" id="PS50109"/>
    </source>
</evidence>
<dbReference type="SUPFAM" id="SSF55874">
    <property type="entry name" value="ATPase domain of HSP90 chaperone/DNA topoisomerase II/histidine kinase"/>
    <property type="match status" value="1"/>
</dbReference>
<dbReference type="Gene3D" id="3.30.565.10">
    <property type="entry name" value="Histidine kinase-like ATPase, C-terminal domain"/>
    <property type="match status" value="1"/>
</dbReference>
<dbReference type="SMART" id="SM00091">
    <property type="entry name" value="PAS"/>
    <property type="match status" value="1"/>
</dbReference>
<dbReference type="CDD" id="cd16922">
    <property type="entry name" value="HATPase_EvgS-ArcB-TorS-like"/>
    <property type="match status" value="1"/>
</dbReference>
<dbReference type="Gene3D" id="1.10.287.130">
    <property type="match status" value="1"/>
</dbReference>
<dbReference type="Gene3D" id="3.40.50.2300">
    <property type="match status" value="2"/>
</dbReference>
<dbReference type="Proteomes" id="UP001524569">
    <property type="component" value="Unassembled WGS sequence"/>
</dbReference>
<comment type="catalytic activity">
    <reaction evidence="1">
        <text>ATP + protein L-histidine = ADP + protein N-phospho-L-histidine.</text>
        <dbReference type="EC" id="2.7.13.3"/>
    </reaction>
</comment>
<keyword evidence="10" id="KW-0067">ATP-binding</keyword>
<feature type="domain" description="Response regulatory" evidence="18">
    <location>
        <begin position="932"/>
        <end position="1050"/>
    </location>
</feature>
<dbReference type="InterPro" id="IPR003594">
    <property type="entry name" value="HATPase_dom"/>
</dbReference>
<evidence type="ECO:0000256" key="15">
    <source>
        <dbReference type="PROSITE-ProRule" id="PRU00169"/>
    </source>
</evidence>
<dbReference type="SUPFAM" id="SSF55785">
    <property type="entry name" value="PYP-like sensor domain (PAS domain)"/>
    <property type="match status" value="1"/>
</dbReference>
<dbReference type="CDD" id="cd00130">
    <property type="entry name" value="PAS"/>
    <property type="match status" value="1"/>
</dbReference>
<keyword evidence="8" id="KW-0547">Nucleotide-binding</keyword>
<evidence type="ECO:0000256" key="2">
    <source>
        <dbReference type="ARBA" id="ARBA00004651"/>
    </source>
</evidence>
<accession>A0ABT1UDC7</accession>
<dbReference type="SUPFAM" id="SSF52172">
    <property type="entry name" value="CheY-like"/>
    <property type="match status" value="2"/>
</dbReference>
<dbReference type="PROSITE" id="PS50113">
    <property type="entry name" value="PAC"/>
    <property type="match status" value="1"/>
</dbReference>
<feature type="domain" description="HPt" evidence="21">
    <location>
        <begin position="1087"/>
        <end position="1178"/>
    </location>
</feature>
<dbReference type="InterPro" id="IPR036097">
    <property type="entry name" value="HisK_dim/P_sf"/>
</dbReference>
<evidence type="ECO:0000256" key="5">
    <source>
        <dbReference type="ARBA" id="ARBA00022553"/>
    </source>
</evidence>
<evidence type="ECO:0000256" key="16">
    <source>
        <dbReference type="SAM" id="Phobius"/>
    </source>
</evidence>
<protein>
    <recommendedName>
        <fullName evidence="3">histidine kinase</fullName>
        <ecNumber evidence="3">2.7.13.3</ecNumber>
    </recommendedName>
</protein>
<keyword evidence="5 15" id="KW-0597">Phosphoprotein</keyword>
<dbReference type="InterPro" id="IPR035965">
    <property type="entry name" value="PAS-like_dom_sf"/>
</dbReference>
<dbReference type="InterPro" id="IPR001789">
    <property type="entry name" value="Sig_transdc_resp-reg_receiver"/>
</dbReference>
<sequence length="1270" mass="138811">MSEQIMEHASLAANKAFAFPKSNRQRGSLKDFLLLFLPITALILVGAWTLGEARLHSELAMLMAEERTYVDLSQGRLDQELAVPIRHLLSLASERPVRQVYEAAEGSEVQPMVEAFMSLMARNPSYDKVRWLDESGREKVRVNNVDGRPYLVPQQELQNKRQRYFFQETLRLSRGAVYISPLDLNMDRDRIEFPYKPTLRVATHVFRADGSPAGVLMINIAARSMLQTFVASSGPAAERLMLLNADGYWLKSPDPAEEWGFMFQRDLTLAVKNPEAWAAVSRQSRGQVRLGDGLWTWTSVSPVPDGEAPLAHNIRWIVVTHVPESALAELEQEVWPAKIAGALVLLLLFGFGVGRLVRAKSAQALAEKDAALARSEAEATLRLHEAQAGFRMLFEANTNGLLVVDGEGRIAMGNPAFEAMFGYRLAELRGQPVEVLLADADRAGHALKRAQYMREPSSRAMGAGRDLYGTRKNGSRFALEIGLSPFWDDKQFFVLATIVDISERKRTQDEILRMNETLEQRVAERTAELQAARREAERLAHVKGNFLANMSHEIRTPMNAILGIAYLLEKAPLGAEELSLVKKIRVAGRSLMGIINDILDFSKIESGRLEIERAPFRLNDVLDNVATLMSSVEANKNVEFIMGPAPEGVEFLLGDALRLEQVLVNLTGNALKFTAHGSVALTVARCSVGGKPGLRFSVTDTGKGIAADKQAEIFTAFSQEDSSTTRRFGGTGLGLSICRCLVQMMGGEIGVASEPGKGSEFWFEIPVTPVEPQDYVHPALAFQNVLIADDHPLAREMLAATVRSLGWNPEVVASGEEAIQRIRSRAAGHGKLPDILLLDWRMPGLDGLQAGKEIKQILGGVPEAPLIVMATAHDREILSHEPGAELADAILNKPVTASALYNAISEARRHLQGSLGPRPSAAAGKGQLEQMRILVVDDSEINRDMAKRILEAEAAEVFLADDGAAALAWLKANPGRADVVLMDVQMPEMDGHEATRRIRKELGLADLPVIALTAGAFKSQQDASLAAGMNGFIAKPFDVDKLIAYLRQYAAEPQLSPAATAKAEAEIPPAPSAAVIDLPKGLQAWKDLGIYKKYLEKFVATHAGDGDAIAKALTAGDVELARAMTHKLKGSAANLALTAISEAAENLELALFEHRETEDWLQRLRTALQRSGAAIARLVSDSEVAPGTPCLTTVDRTDSARLLRNLLQSLDRDDPQQAEPWLRALARQLPAEELGAIRERVESFDFRGAEISVRQLLARLNAAGAADDGD</sequence>
<dbReference type="InterPro" id="IPR011006">
    <property type="entry name" value="CheY-like_superfamily"/>
</dbReference>
<evidence type="ECO:0000259" key="21">
    <source>
        <dbReference type="PROSITE" id="PS50894"/>
    </source>
</evidence>
<comment type="caution">
    <text evidence="22">The sequence shown here is derived from an EMBL/GenBank/DDBJ whole genome shotgun (WGS) entry which is preliminary data.</text>
</comment>
<feature type="domain" description="PAC" evidence="20">
    <location>
        <begin position="463"/>
        <end position="513"/>
    </location>
</feature>
<dbReference type="InterPro" id="IPR048760">
    <property type="entry name" value="VP0354-like_sensor_dom"/>
</dbReference>
<keyword evidence="12" id="KW-0902">Two-component regulatory system</keyword>
<dbReference type="Pfam" id="PF00512">
    <property type="entry name" value="HisKA"/>
    <property type="match status" value="1"/>
</dbReference>
<dbReference type="PANTHER" id="PTHR45339:SF1">
    <property type="entry name" value="HYBRID SIGNAL TRANSDUCTION HISTIDINE KINASE J"/>
    <property type="match status" value="1"/>
</dbReference>
<dbReference type="NCBIfam" id="TIGR00229">
    <property type="entry name" value="sensory_box"/>
    <property type="match status" value="1"/>
</dbReference>
<dbReference type="CDD" id="cd00082">
    <property type="entry name" value="HisKA"/>
    <property type="match status" value="1"/>
</dbReference>
<reference evidence="22 23" key="1">
    <citation type="submission" date="2022-07" db="EMBL/GenBank/DDBJ databases">
        <title>Methylomonas rivi sp. nov., Methylomonas rosea sp. nov., Methylomonas aureus sp. nov. and Methylomonas subterranea sp. nov., four novel methanotrophs isolated from a freshwater creek and the deep terrestrial subsurface.</title>
        <authorList>
            <person name="Abin C."/>
            <person name="Sankaranarayanan K."/>
            <person name="Garner C."/>
            <person name="Sindelar R."/>
            <person name="Kotary K."/>
            <person name="Garner R."/>
            <person name="Barclay S."/>
            <person name="Lawson P."/>
            <person name="Krumholz L."/>
        </authorList>
    </citation>
    <scope>NUCLEOTIDE SEQUENCE [LARGE SCALE GENOMIC DNA]</scope>
    <source>
        <strain evidence="22 23">SURF-1</strain>
    </source>
</reference>
<evidence type="ECO:0000256" key="9">
    <source>
        <dbReference type="ARBA" id="ARBA00022777"/>
    </source>
</evidence>
<feature type="modified residue" description="4-aspartylphosphate" evidence="15">
    <location>
        <position position="983"/>
    </location>
</feature>
<evidence type="ECO:0000259" key="19">
    <source>
        <dbReference type="PROSITE" id="PS50112"/>
    </source>
</evidence>
<dbReference type="Gene3D" id="1.20.120.160">
    <property type="entry name" value="HPT domain"/>
    <property type="match status" value="1"/>
</dbReference>
<evidence type="ECO:0000256" key="8">
    <source>
        <dbReference type="ARBA" id="ARBA00022741"/>
    </source>
</evidence>
<dbReference type="RefSeq" id="WP_256609510.1">
    <property type="nucleotide sequence ID" value="NZ_JANIBM010000003.1"/>
</dbReference>
<evidence type="ECO:0000256" key="1">
    <source>
        <dbReference type="ARBA" id="ARBA00000085"/>
    </source>
</evidence>
<evidence type="ECO:0000256" key="14">
    <source>
        <dbReference type="PROSITE-ProRule" id="PRU00110"/>
    </source>
</evidence>
<dbReference type="PROSITE" id="PS50894">
    <property type="entry name" value="HPT"/>
    <property type="match status" value="1"/>
</dbReference>
<keyword evidence="7 16" id="KW-0812">Transmembrane</keyword>
<dbReference type="InterPro" id="IPR036890">
    <property type="entry name" value="HATPase_C_sf"/>
</dbReference>
<evidence type="ECO:0000256" key="3">
    <source>
        <dbReference type="ARBA" id="ARBA00012438"/>
    </source>
</evidence>
<proteinExistence type="predicted"/>
<dbReference type="PROSITE" id="PS50112">
    <property type="entry name" value="PAS"/>
    <property type="match status" value="1"/>
</dbReference>
<dbReference type="PANTHER" id="PTHR45339">
    <property type="entry name" value="HYBRID SIGNAL TRANSDUCTION HISTIDINE KINASE J"/>
    <property type="match status" value="1"/>
</dbReference>
<dbReference type="PROSITE" id="PS50109">
    <property type="entry name" value="HIS_KIN"/>
    <property type="match status" value="1"/>
</dbReference>
<evidence type="ECO:0000259" key="18">
    <source>
        <dbReference type="PROSITE" id="PS50110"/>
    </source>
</evidence>
<dbReference type="CDD" id="cd00088">
    <property type="entry name" value="HPT"/>
    <property type="match status" value="1"/>
</dbReference>
<dbReference type="SMART" id="SM00388">
    <property type="entry name" value="HisKA"/>
    <property type="match status" value="1"/>
</dbReference>
<dbReference type="SMART" id="SM00387">
    <property type="entry name" value="HATPase_c"/>
    <property type="match status" value="1"/>
</dbReference>
<feature type="transmembrane region" description="Helical" evidence="16">
    <location>
        <begin position="32"/>
        <end position="51"/>
    </location>
</feature>
<dbReference type="Pfam" id="PF00072">
    <property type="entry name" value="Response_reg"/>
    <property type="match status" value="2"/>
</dbReference>
<dbReference type="SUPFAM" id="SSF47226">
    <property type="entry name" value="Histidine-containing phosphotransfer domain, HPT domain"/>
    <property type="match status" value="1"/>
</dbReference>
<evidence type="ECO:0000256" key="7">
    <source>
        <dbReference type="ARBA" id="ARBA00022692"/>
    </source>
</evidence>
<keyword evidence="9" id="KW-0418">Kinase</keyword>
<dbReference type="Pfam" id="PF02518">
    <property type="entry name" value="HATPase_c"/>
    <property type="match status" value="1"/>
</dbReference>
<evidence type="ECO:0000256" key="13">
    <source>
        <dbReference type="ARBA" id="ARBA00023136"/>
    </source>
</evidence>
<gene>
    <name evidence="22" type="ORF">NP603_03330</name>
</gene>
<keyword evidence="23" id="KW-1185">Reference proteome</keyword>
<name>A0ABT1UDC7_9GAMM</name>
<dbReference type="PROSITE" id="PS50110">
    <property type="entry name" value="RESPONSE_REGULATORY"/>
    <property type="match status" value="2"/>
</dbReference>
<dbReference type="Pfam" id="PF21623">
    <property type="entry name" value="HK_sensor_dom_bact"/>
    <property type="match status" value="1"/>
</dbReference>
<dbReference type="InterPro" id="IPR003661">
    <property type="entry name" value="HisK_dim/P_dom"/>
</dbReference>
<dbReference type="InterPro" id="IPR029151">
    <property type="entry name" value="Sensor-like_sf"/>
</dbReference>
<dbReference type="InterPro" id="IPR000014">
    <property type="entry name" value="PAS"/>
</dbReference>
<evidence type="ECO:0000256" key="4">
    <source>
        <dbReference type="ARBA" id="ARBA00022475"/>
    </source>
</evidence>
<feature type="domain" description="Histidine kinase" evidence="17">
    <location>
        <begin position="549"/>
        <end position="769"/>
    </location>
</feature>
<dbReference type="SUPFAM" id="SSF103190">
    <property type="entry name" value="Sensory domain-like"/>
    <property type="match status" value="2"/>
</dbReference>
<keyword evidence="11 16" id="KW-1133">Transmembrane helix</keyword>
<dbReference type="InterPro" id="IPR005467">
    <property type="entry name" value="His_kinase_dom"/>
</dbReference>
<evidence type="ECO:0000313" key="22">
    <source>
        <dbReference type="EMBL" id="MCQ8180132.1"/>
    </source>
</evidence>
<evidence type="ECO:0000313" key="23">
    <source>
        <dbReference type="Proteomes" id="UP001524569"/>
    </source>
</evidence>
<feature type="domain" description="Response regulatory" evidence="18">
    <location>
        <begin position="784"/>
        <end position="908"/>
    </location>
</feature>
<dbReference type="SUPFAM" id="SSF47384">
    <property type="entry name" value="Homodimeric domain of signal transducing histidine kinase"/>
    <property type="match status" value="1"/>
</dbReference>
<evidence type="ECO:0000256" key="11">
    <source>
        <dbReference type="ARBA" id="ARBA00022989"/>
    </source>
</evidence>
<dbReference type="Gene3D" id="3.30.450.20">
    <property type="entry name" value="PAS domain"/>
    <property type="match status" value="3"/>
</dbReference>
<dbReference type="InterPro" id="IPR000700">
    <property type="entry name" value="PAS-assoc_C"/>
</dbReference>
<keyword evidence="13 16" id="KW-0472">Membrane</keyword>
<dbReference type="Pfam" id="PF13426">
    <property type="entry name" value="PAS_9"/>
    <property type="match status" value="1"/>
</dbReference>
<dbReference type="EC" id="2.7.13.3" evidence="3"/>
<comment type="subcellular location">
    <subcellularLocation>
        <location evidence="2">Cell membrane</location>
        <topology evidence="2">Multi-pass membrane protein</topology>
    </subcellularLocation>
</comment>
<dbReference type="SMART" id="SM00448">
    <property type="entry name" value="REC"/>
    <property type="match status" value="2"/>
</dbReference>
<dbReference type="InterPro" id="IPR008207">
    <property type="entry name" value="Sig_transdc_His_kin_Hpt_dom"/>
</dbReference>
<dbReference type="Pfam" id="PF01627">
    <property type="entry name" value="Hpt"/>
    <property type="match status" value="1"/>
</dbReference>
<feature type="domain" description="PAS" evidence="19">
    <location>
        <begin position="386"/>
        <end position="431"/>
    </location>
</feature>
<organism evidence="22 23">
    <name type="scientific">Methylomonas aurea</name>
    <dbReference type="NCBI Taxonomy" id="2952224"/>
    <lineage>
        <taxon>Bacteria</taxon>
        <taxon>Pseudomonadati</taxon>
        <taxon>Pseudomonadota</taxon>
        <taxon>Gammaproteobacteria</taxon>
        <taxon>Methylococcales</taxon>
        <taxon>Methylococcaceae</taxon>
        <taxon>Methylomonas</taxon>
    </lineage>
</organism>
<feature type="modified residue" description="4-aspartylphosphate" evidence="15">
    <location>
        <position position="839"/>
    </location>
</feature>
<dbReference type="PRINTS" id="PR00344">
    <property type="entry name" value="BCTRLSENSOR"/>
</dbReference>